<gene>
    <name evidence="7" type="ORF">URODEC1_LOCUS90837</name>
</gene>
<evidence type="ECO:0000259" key="5">
    <source>
        <dbReference type="Pfam" id="PF01466"/>
    </source>
</evidence>
<feature type="domain" description="SKP1 component POZ" evidence="6">
    <location>
        <begin position="10"/>
        <end position="71"/>
    </location>
</feature>
<reference evidence="7" key="1">
    <citation type="submission" date="2024-10" db="EMBL/GenBank/DDBJ databases">
        <authorList>
            <person name="Ryan C."/>
        </authorList>
    </citation>
    <scope>NUCLEOTIDE SEQUENCE [LARGE SCALE GENOMIC DNA]</scope>
</reference>
<dbReference type="AlphaFoldDB" id="A0ABC9E1H0"/>
<dbReference type="FunFam" id="3.30.710.10:FF:000026">
    <property type="entry name" value="E3 ubiquitin ligase complex SCF subunit"/>
    <property type="match status" value="1"/>
</dbReference>
<dbReference type="InterPro" id="IPR001232">
    <property type="entry name" value="SKP1-like"/>
</dbReference>
<dbReference type="InterPro" id="IPR016897">
    <property type="entry name" value="SKP1"/>
</dbReference>
<dbReference type="InterPro" id="IPR011333">
    <property type="entry name" value="SKP1/BTB/POZ_sf"/>
</dbReference>
<evidence type="ECO:0000313" key="8">
    <source>
        <dbReference type="Proteomes" id="UP001497457"/>
    </source>
</evidence>
<sequence length="168" mass="17870">MAGDNDGATMITLVSSDDVRFEVPEAAATLSQTVRRLIEEGGGHAAGSAGIPLPNVDALILLKVIEYCNKHAPAPDAGAAAAAMVGKQDLESFDREFINVDTSTLCSLIMAADYLKVTGLAELAGQAIADLIKGKTPEEIKKAFRITDSGFTAEEEEEIRRENAWAYE</sequence>
<organism evidence="7 8">
    <name type="scientific">Urochloa decumbens</name>
    <dbReference type="NCBI Taxonomy" id="240449"/>
    <lineage>
        <taxon>Eukaryota</taxon>
        <taxon>Viridiplantae</taxon>
        <taxon>Streptophyta</taxon>
        <taxon>Embryophyta</taxon>
        <taxon>Tracheophyta</taxon>
        <taxon>Spermatophyta</taxon>
        <taxon>Magnoliopsida</taxon>
        <taxon>Liliopsida</taxon>
        <taxon>Poales</taxon>
        <taxon>Poaceae</taxon>
        <taxon>PACMAD clade</taxon>
        <taxon>Panicoideae</taxon>
        <taxon>Panicodae</taxon>
        <taxon>Paniceae</taxon>
        <taxon>Melinidinae</taxon>
        <taxon>Urochloa</taxon>
    </lineage>
</organism>
<evidence type="ECO:0000256" key="3">
    <source>
        <dbReference type="ARBA" id="ARBA00022786"/>
    </source>
</evidence>
<dbReference type="Gene3D" id="3.30.710.10">
    <property type="entry name" value="Potassium Channel Kv1.1, Chain A"/>
    <property type="match status" value="1"/>
</dbReference>
<protein>
    <recommendedName>
        <fullName evidence="4">SKP1-like protein</fullName>
    </recommendedName>
</protein>
<evidence type="ECO:0000256" key="4">
    <source>
        <dbReference type="PIRNR" id="PIRNR028729"/>
    </source>
</evidence>
<dbReference type="PIRSF" id="PIRSF028729">
    <property type="entry name" value="E3_ubiquit_lig_SCF_Skp"/>
    <property type="match status" value="1"/>
</dbReference>
<dbReference type="Pfam" id="PF03931">
    <property type="entry name" value="Skp1_POZ"/>
    <property type="match status" value="1"/>
</dbReference>
<keyword evidence="8" id="KW-1185">Reference proteome</keyword>
<dbReference type="GO" id="GO:0016567">
    <property type="term" value="P:protein ubiquitination"/>
    <property type="evidence" value="ECO:0007669"/>
    <property type="project" value="UniProtKB-UniRule"/>
</dbReference>
<comment type="pathway">
    <text evidence="1 4">Protein modification; protein ubiquitination.</text>
</comment>
<evidence type="ECO:0000313" key="7">
    <source>
        <dbReference type="EMBL" id="CAL5049128.1"/>
    </source>
</evidence>
<dbReference type="Proteomes" id="UP001497457">
    <property type="component" value="Chromosome 35b"/>
</dbReference>
<keyword evidence="3 4" id="KW-0833">Ubl conjugation pathway</keyword>
<dbReference type="SUPFAM" id="SSF81382">
    <property type="entry name" value="Skp1 dimerisation domain-like"/>
    <property type="match status" value="1"/>
</dbReference>
<comment type="subunit">
    <text evidence="4">Part of a SCF (SKP1-cullin-F-box) protein ligase complex.</text>
</comment>
<comment type="function">
    <text evidence="4">Involved in ubiquitination and subsequent proteasomal degradation of target proteins. Together with CUL1, RBX1 and a F-box protein, it forms a SCF E3 ubiquitin ligase complex. The functional specificity of this complex depends on the type of F-box protein. In the SCF complex, it serves as an adapter that links the F-box protein to CUL1.</text>
</comment>
<dbReference type="InterPro" id="IPR036296">
    <property type="entry name" value="SKP1-like_dim_sf"/>
</dbReference>
<dbReference type="PANTHER" id="PTHR11165">
    <property type="entry name" value="SKP1"/>
    <property type="match status" value="1"/>
</dbReference>
<comment type="similarity">
    <text evidence="2 4">Belongs to the SKP1 family.</text>
</comment>
<accession>A0ABC9E1H0</accession>
<dbReference type="SMART" id="SM00512">
    <property type="entry name" value="Skp1"/>
    <property type="match status" value="1"/>
</dbReference>
<dbReference type="GO" id="GO:0009867">
    <property type="term" value="P:jasmonic acid mediated signaling pathway"/>
    <property type="evidence" value="ECO:0007669"/>
    <property type="project" value="UniProtKB-ARBA"/>
</dbReference>
<dbReference type="SUPFAM" id="SSF54695">
    <property type="entry name" value="POZ domain"/>
    <property type="match status" value="1"/>
</dbReference>
<dbReference type="Pfam" id="PF01466">
    <property type="entry name" value="Skp1"/>
    <property type="match status" value="1"/>
</dbReference>
<name>A0ABC9E1H0_9POAL</name>
<evidence type="ECO:0000256" key="2">
    <source>
        <dbReference type="ARBA" id="ARBA00009993"/>
    </source>
</evidence>
<dbReference type="EMBL" id="OZ075145">
    <property type="protein sequence ID" value="CAL5049128.1"/>
    <property type="molecule type" value="Genomic_DNA"/>
</dbReference>
<dbReference type="InterPro" id="IPR016072">
    <property type="entry name" value="Skp1_comp_dimer"/>
</dbReference>
<evidence type="ECO:0000259" key="6">
    <source>
        <dbReference type="Pfam" id="PF03931"/>
    </source>
</evidence>
<evidence type="ECO:0000256" key="1">
    <source>
        <dbReference type="ARBA" id="ARBA00004906"/>
    </source>
</evidence>
<dbReference type="InterPro" id="IPR016073">
    <property type="entry name" value="Skp1_comp_POZ"/>
</dbReference>
<proteinExistence type="inferred from homology"/>
<feature type="domain" description="SKP1 component dimerisation" evidence="5">
    <location>
        <begin position="119"/>
        <end position="166"/>
    </location>
</feature>